<reference evidence="4" key="2">
    <citation type="submission" date="2025-09" db="UniProtKB">
        <authorList>
            <consortium name="Ensembl"/>
        </authorList>
    </citation>
    <scope>IDENTIFICATION</scope>
</reference>
<evidence type="ECO:0000313" key="4">
    <source>
        <dbReference type="Ensembl" id="ENSPMRP00000033771.1"/>
    </source>
</evidence>
<protein>
    <submittedName>
        <fullName evidence="4">Uncharacterized protein</fullName>
    </submittedName>
</protein>
<evidence type="ECO:0000313" key="5">
    <source>
        <dbReference type="Proteomes" id="UP000472272"/>
    </source>
</evidence>
<proteinExistence type="predicted"/>
<keyword evidence="3" id="KW-0732">Signal</keyword>
<dbReference type="Proteomes" id="UP000472272">
    <property type="component" value="Unplaced"/>
</dbReference>
<feature type="signal peptide" evidence="3">
    <location>
        <begin position="1"/>
        <end position="26"/>
    </location>
</feature>
<keyword evidence="2" id="KW-1133">Transmembrane helix</keyword>
<dbReference type="PANTHER" id="PTHR10424">
    <property type="entry name" value="VIRAL ENVELOPE PROTEIN"/>
    <property type="match status" value="1"/>
</dbReference>
<dbReference type="AlphaFoldDB" id="A0A670KAF8"/>
<keyword evidence="2" id="KW-0472">Membrane</keyword>
<dbReference type="Gene3D" id="1.10.287.210">
    <property type="match status" value="1"/>
</dbReference>
<accession>A0A670KAF8</accession>
<evidence type="ECO:0000256" key="2">
    <source>
        <dbReference type="SAM" id="Phobius"/>
    </source>
</evidence>
<dbReference type="Pfam" id="PF00429">
    <property type="entry name" value="TLV_coat"/>
    <property type="match status" value="1"/>
</dbReference>
<evidence type="ECO:0000256" key="1">
    <source>
        <dbReference type="ARBA" id="ARBA00023157"/>
    </source>
</evidence>
<evidence type="ECO:0000256" key="3">
    <source>
        <dbReference type="SAM" id="SignalP"/>
    </source>
</evidence>
<dbReference type="PANTHER" id="PTHR10424:SF73">
    <property type="entry name" value="ENDOGENOUS RETROVIRUS GROUP FC1 ENV POLYPROTEIN-RELATED"/>
    <property type="match status" value="1"/>
</dbReference>
<feature type="chain" id="PRO_5025330733" evidence="3">
    <location>
        <begin position="27"/>
        <end position="678"/>
    </location>
</feature>
<keyword evidence="5" id="KW-1185">Reference proteome</keyword>
<dbReference type="Ensembl" id="ENSPMRT00000035822.1">
    <property type="protein sequence ID" value="ENSPMRP00000033771.1"/>
    <property type="gene ID" value="ENSPMRG00000021891.1"/>
</dbReference>
<dbReference type="InterPro" id="IPR018154">
    <property type="entry name" value="TLV/ENV_coat_polyprotein"/>
</dbReference>
<keyword evidence="2" id="KW-0812">Transmembrane</keyword>
<keyword evidence="1" id="KW-1015">Disulfide bond</keyword>
<reference evidence="4" key="1">
    <citation type="submission" date="2025-08" db="UniProtKB">
        <authorList>
            <consortium name="Ensembl"/>
        </authorList>
    </citation>
    <scope>IDENTIFICATION</scope>
</reference>
<organism evidence="4 5">
    <name type="scientific">Podarcis muralis</name>
    <name type="common">Wall lizard</name>
    <name type="synonym">Lacerta muralis</name>
    <dbReference type="NCBI Taxonomy" id="64176"/>
    <lineage>
        <taxon>Eukaryota</taxon>
        <taxon>Metazoa</taxon>
        <taxon>Chordata</taxon>
        <taxon>Craniata</taxon>
        <taxon>Vertebrata</taxon>
        <taxon>Euteleostomi</taxon>
        <taxon>Lepidosauria</taxon>
        <taxon>Squamata</taxon>
        <taxon>Bifurcata</taxon>
        <taxon>Unidentata</taxon>
        <taxon>Episquamata</taxon>
        <taxon>Laterata</taxon>
        <taxon>Lacertibaenia</taxon>
        <taxon>Lacertidae</taxon>
        <taxon>Podarcis</taxon>
    </lineage>
</organism>
<feature type="transmembrane region" description="Helical" evidence="2">
    <location>
        <begin position="608"/>
        <end position="630"/>
    </location>
</feature>
<dbReference type="GeneTree" id="ENSGT00990000209945"/>
<dbReference type="SUPFAM" id="SSF58069">
    <property type="entry name" value="Virus ectodomain"/>
    <property type="match status" value="1"/>
</dbReference>
<name>A0A670KAF8_PODMU</name>
<sequence length="678" mass="75752">MRIQPMDLACAALLLAALSRVTTTSSDHCTGLQTDYHFLDYHEVETGGRSNPDRMGDFDFCLPESRTLLRHSLVPRLANDGYWELFIRNKDLRRIGSAALTLDHSSYRLTCHNGTYLLYESGEVSQTPNWTEVETGGATHAYTESNHPSGNLIFGFQCLRSTPETRKPQLQGLCLRRFCCLWDLGVTHEWKGAEYLEGWHHPIHPSRSPSWDHVGPLRCGGIARDRRLLNTTDPLHPVGTAPRQFGIDLPLPGEDLLSSWEQNSYIKLLSQVAKEAPYPDCWICAHAPSHLQQSLPLVPVPVTLEQFRSGNVTSWNLTALNLTHQYLYLTGPTKGPLCRSFSGEGTFVGSSTCTNTLEILPTGLVTVSNTRDSRTFPNLTVAWATAVGHPLDWKPQPTDTMLLQTFASGRMEFYLSGLFWVCGHRAYTWVSPHMSGSCFIGYIVPGIRILPHLPPGRQRNKREQKELSDLSDVAANGETVGRALFPAYGAGSNHVDILRLTDILLKFMQEATQVTDSLMSELSEVRQLSLQTRIATDFLLSSQGGTCALIGTECCTYVTDQTLNITGHLNNIHELAGRLHNIQHEGLSDLDLWGWLPKLGWLRQLLKVILLLILTAVFCVSILCCTVHCISPCCSLLRHSTSSNSFPLRAYSRSQHTNFPDYVQMRHLGEGEYEITKK</sequence>